<protein>
    <recommendedName>
        <fullName evidence="2">Terminase small subunit</fullName>
    </recommendedName>
</protein>
<name>A0A645C7K7_9ZZZZ</name>
<evidence type="ECO:0000313" key="1">
    <source>
        <dbReference type="EMBL" id="MPM73167.1"/>
    </source>
</evidence>
<evidence type="ECO:0008006" key="2">
    <source>
        <dbReference type="Google" id="ProtNLM"/>
    </source>
</evidence>
<dbReference type="InterPro" id="IPR038713">
    <property type="entry name" value="Terminase_Gp1_N_sf"/>
</dbReference>
<dbReference type="Pfam" id="PF03592">
    <property type="entry name" value="Terminase_2"/>
    <property type="match status" value="1"/>
</dbReference>
<gene>
    <name evidence="1" type="ORF">SDC9_120143</name>
</gene>
<comment type="caution">
    <text evidence="1">The sequence shown here is derived from an EMBL/GenBank/DDBJ whole genome shotgun (WGS) entry which is preliminary data.</text>
</comment>
<dbReference type="EMBL" id="VSSQ01025191">
    <property type="protein sequence ID" value="MPM73167.1"/>
    <property type="molecule type" value="Genomic_DNA"/>
</dbReference>
<dbReference type="GO" id="GO:0051276">
    <property type="term" value="P:chromosome organization"/>
    <property type="evidence" value="ECO:0007669"/>
    <property type="project" value="InterPro"/>
</dbReference>
<dbReference type="InterPro" id="IPR005335">
    <property type="entry name" value="Terminase_ssu"/>
</dbReference>
<proteinExistence type="predicted"/>
<sequence length="130" mass="14636">MGLTRKQMAFVAAFHGNASEAARMAGYSARTAKAIGFELLTKPDIADAIREREEKRVNSLILSREERQIFWSNVVRDPDEDMKNRLKASELLGRSEADFLEKWLDTTPPTPPSIIVSFIDAQDRQPALDS</sequence>
<dbReference type="AlphaFoldDB" id="A0A645C7K7"/>
<organism evidence="1">
    <name type="scientific">bioreactor metagenome</name>
    <dbReference type="NCBI Taxonomy" id="1076179"/>
    <lineage>
        <taxon>unclassified sequences</taxon>
        <taxon>metagenomes</taxon>
        <taxon>ecological metagenomes</taxon>
    </lineage>
</organism>
<accession>A0A645C7K7</accession>
<dbReference type="Gene3D" id="1.10.10.1400">
    <property type="entry name" value="Terminase, small subunit, N-terminal DNA-binding domain, HTH motif"/>
    <property type="match status" value="1"/>
</dbReference>
<reference evidence="1" key="1">
    <citation type="submission" date="2019-08" db="EMBL/GenBank/DDBJ databases">
        <authorList>
            <person name="Kucharzyk K."/>
            <person name="Murdoch R.W."/>
            <person name="Higgins S."/>
            <person name="Loffler F."/>
        </authorList>
    </citation>
    <scope>NUCLEOTIDE SEQUENCE</scope>
</reference>